<dbReference type="PROSITE" id="PS00134">
    <property type="entry name" value="TRYPSIN_HIS"/>
    <property type="match status" value="1"/>
</dbReference>
<sequence>MKADSKHPHRRKHKCLLIRSVSVAASLVSASAAGTRAAAMEAAPLLIDTVASSSSSSSMANDIHATRRLEHTQRTLAAWRSLQSSGTSENVTPIRPLDLKIDQDDPSKVYQVGAGGFLEPYDFVNYQEGFGVKFNFGGSDRGGDGHEEGEGSSTGGKGSSEGPALSSSSSSLASSGGNAEGVVHVQSERLGMTNFDLNRLAAISGFSDVERRTEQDDVDSSFGRIRGPRSNESPAQEEEARGETRRLQSRASIFKYTPENDPYELQDDTPSESRHLQRGSHSVVVGDTLELNRQYAEDFVTAKSSSTRDNEAPIIRSTFPPVNTKIGPNQSFGALVTDNGTGVKTVCLQFKDHTNSRSDCFELVMVGSDVWELTFDGFNAYEGETWSYRIRGKDGARNRANTEWADFIINISGKGDGGGGNDGGSGGGSTNEVPSGTVLNSVVRDESWPYGGVVQQSTGRILFFFDGNAYVCTGTVIQDDIQDRTIVLTAAHCAYQYAPSGGRFAEHALFIPDQDDTTGVKSDDICSNDPYGCWIPAFAVVDYQWTQQGFPNSVPYDFAFYVIPNDANVHEKGYLHYQDSSLSEILPDLVEPMPIDFNFNQYSGDFTTGLGYSFDKDPDFRYCAGDLSTKYGIRTYENLWIGVCEMTGGSSGGPWMVNTDSNGRGKVISVNSWGYTSSSGMAGPNLSTGRAECMYERAKSRSLYDYGGYVVTDC</sequence>
<proteinExistence type="inferred from homology"/>
<evidence type="ECO:0000313" key="6">
    <source>
        <dbReference type="EMBL" id="KAL3785960.1"/>
    </source>
</evidence>
<evidence type="ECO:0000256" key="1">
    <source>
        <dbReference type="ARBA" id="ARBA00007664"/>
    </source>
</evidence>
<dbReference type="AlphaFoldDB" id="A0ABD3PCT4"/>
<dbReference type="InterPro" id="IPR018114">
    <property type="entry name" value="TRYPSIN_HIS"/>
</dbReference>
<comment type="caution">
    <text evidence="6">The sequence shown here is derived from an EMBL/GenBank/DDBJ whole genome shotgun (WGS) entry which is preliminary data.</text>
</comment>
<accession>A0ABD3PCT4</accession>
<dbReference type="EMBL" id="JABMIG020000205">
    <property type="protein sequence ID" value="KAL3785960.1"/>
    <property type="molecule type" value="Genomic_DNA"/>
</dbReference>
<protein>
    <recommendedName>
        <fullName evidence="5">Peptidase S1 domain-containing protein</fullName>
    </recommendedName>
</protein>
<evidence type="ECO:0000256" key="2">
    <source>
        <dbReference type="ARBA" id="ARBA00022729"/>
    </source>
</evidence>
<organism evidence="6 7">
    <name type="scientific">Cyclotella cryptica</name>
    <dbReference type="NCBI Taxonomy" id="29204"/>
    <lineage>
        <taxon>Eukaryota</taxon>
        <taxon>Sar</taxon>
        <taxon>Stramenopiles</taxon>
        <taxon>Ochrophyta</taxon>
        <taxon>Bacillariophyta</taxon>
        <taxon>Coscinodiscophyceae</taxon>
        <taxon>Thalassiosirophycidae</taxon>
        <taxon>Stephanodiscales</taxon>
        <taxon>Stephanodiscaceae</taxon>
        <taxon>Cyclotella</taxon>
    </lineage>
</organism>
<dbReference type="PANTHER" id="PTHR15462">
    <property type="entry name" value="SERINE PROTEASE"/>
    <property type="match status" value="1"/>
</dbReference>
<feature type="domain" description="Peptidase S1" evidence="5">
    <location>
        <begin position="433"/>
        <end position="714"/>
    </location>
</feature>
<feature type="region of interest" description="Disordered" evidence="4">
    <location>
        <begin position="210"/>
        <end position="281"/>
    </location>
</feature>
<dbReference type="InterPro" id="IPR043504">
    <property type="entry name" value="Peptidase_S1_PA_chymotrypsin"/>
</dbReference>
<feature type="compositionally biased region" description="Acidic residues" evidence="4">
    <location>
        <begin position="261"/>
        <end position="270"/>
    </location>
</feature>
<name>A0ABD3PCT4_9STRA</name>
<reference evidence="6 7" key="1">
    <citation type="journal article" date="2020" name="G3 (Bethesda)">
        <title>Improved Reference Genome for Cyclotella cryptica CCMP332, a Model for Cell Wall Morphogenesis, Salinity Adaptation, and Lipid Production in Diatoms (Bacillariophyta).</title>
        <authorList>
            <person name="Roberts W.R."/>
            <person name="Downey K.M."/>
            <person name="Ruck E.C."/>
            <person name="Traller J.C."/>
            <person name="Alverson A.J."/>
        </authorList>
    </citation>
    <scope>NUCLEOTIDE SEQUENCE [LARGE SCALE GENOMIC DNA]</scope>
    <source>
        <strain evidence="6 7">CCMP332</strain>
    </source>
</reference>
<comment type="similarity">
    <text evidence="1">Belongs to the peptidase S1 family.</text>
</comment>
<gene>
    <name evidence="6" type="ORF">HJC23_005669</name>
</gene>
<keyword evidence="7" id="KW-1185">Reference proteome</keyword>
<evidence type="ECO:0000256" key="3">
    <source>
        <dbReference type="ARBA" id="ARBA00023026"/>
    </source>
</evidence>
<dbReference type="SUPFAM" id="SSF50494">
    <property type="entry name" value="Trypsin-like serine proteases"/>
    <property type="match status" value="1"/>
</dbReference>
<dbReference type="PROSITE" id="PS50240">
    <property type="entry name" value="TRYPSIN_DOM"/>
    <property type="match status" value="1"/>
</dbReference>
<feature type="compositionally biased region" description="Gly residues" evidence="4">
    <location>
        <begin position="415"/>
        <end position="429"/>
    </location>
</feature>
<dbReference type="PANTHER" id="PTHR15462:SF19">
    <property type="entry name" value="PEPTIDASE S1 DOMAIN-CONTAINING PROTEIN"/>
    <property type="match status" value="1"/>
</dbReference>
<feature type="compositionally biased region" description="Low complexity" evidence="4">
    <location>
        <begin position="160"/>
        <end position="180"/>
    </location>
</feature>
<dbReference type="Proteomes" id="UP001516023">
    <property type="component" value="Unassembled WGS sequence"/>
</dbReference>
<evidence type="ECO:0000313" key="7">
    <source>
        <dbReference type="Proteomes" id="UP001516023"/>
    </source>
</evidence>
<dbReference type="InterPro" id="IPR001254">
    <property type="entry name" value="Trypsin_dom"/>
</dbReference>
<dbReference type="InterPro" id="IPR009003">
    <property type="entry name" value="Peptidase_S1_PA"/>
</dbReference>
<dbReference type="InterPro" id="IPR050966">
    <property type="entry name" value="Glutamyl_endopeptidase"/>
</dbReference>
<feature type="region of interest" description="Disordered" evidence="4">
    <location>
        <begin position="415"/>
        <end position="436"/>
    </location>
</feature>
<keyword evidence="2" id="KW-0732">Signal</keyword>
<feature type="region of interest" description="Disordered" evidence="4">
    <location>
        <begin position="137"/>
        <end position="180"/>
    </location>
</feature>
<evidence type="ECO:0000259" key="5">
    <source>
        <dbReference type="PROSITE" id="PS50240"/>
    </source>
</evidence>
<evidence type="ECO:0000256" key="4">
    <source>
        <dbReference type="SAM" id="MobiDB-lite"/>
    </source>
</evidence>
<dbReference type="Gene3D" id="2.40.10.10">
    <property type="entry name" value="Trypsin-like serine proteases"/>
    <property type="match status" value="2"/>
</dbReference>
<keyword evidence="3" id="KW-0843">Virulence</keyword>